<feature type="transmembrane region" description="Helical" evidence="10">
    <location>
        <begin position="142"/>
        <end position="164"/>
    </location>
</feature>
<dbReference type="CDD" id="cd20069">
    <property type="entry name" value="5TM_Oxa1-like"/>
    <property type="match status" value="1"/>
</dbReference>
<evidence type="ECO:0000256" key="2">
    <source>
        <dbReference type="ARBA" id="ARBA00009877"/>
    </source>
</evidence>
<keyword evidence="4" id="KW-0999">Mitochondrion inner membrane</keyword>
<evidence type="ECO:0000256" key="4">
    <source>
        <dbReference type="ARBA" id="ARBA00022792"/>
    </source>
</evidence>
<dbReference type="PANTHER" id="PTHR12428:SF66">
    <property type="entry name" value="MITOCHONDRIAL INNER MEMBRANE PROTEIN OXA1L"/>
    <property type="match status" value="1"/>
</dbReference>
<keyword evidence="3 9" id="KW-0812">Transmembrane</keyword>
<feature type="transmembrane region" description="Helical" evidence="10">
    <location>
        <begin position="303"/>
        <end position="325"/>
    </location>
</feature>
<proteinExistence type="evidence at transcript level"/>
<organism evidence="12">
    <name type="scientific">Ixodes ricinus</name>
    <name type="common">Common tick</name>
    <name type="synonym">Acarus ricinus</name>
    <dbReference type="NCBI Taxonomy" id="34613"/>
    <lineage>
        <taxon>Eukaryota</taxon>
        <taxon>Metazoa</taxon>
        <taxon>Ecdysozoa</taxon>
        <taxon>Arthropoda</taxon>
        <taxon>Chelicerata</taxon>
        <taxon>Arachnida</taxon>
        <taxon>Acari</taxon>
        <taxon>Parasitiformes</taxon>
        <taxon>Ixodida</taxon>
        <taxon>Ixodoidea</taxon>
        <taxon>Ixodidae</taxon>
        <taxon>Ixodinae</taxon>
        <taxon>Ixodes</taxon>
    </lineage>
</organism>
<comment type="subcellular location">
    <subcellularLocation>
        <location evidence="9">Membrane</location>
        <topology evidence="9">Multi-pass membrane protein</topology>
    </subcellularLocation>
    <subcellularLocation>
        <location evidence="1">Mitochondrion inner membrane</location>
        <topology evidence="1">Multi-pass membrane protein</topology>
    </subcellularLocation>
</comment>
<evidence type="ECO:0000256" key="6">
    <source>
        <dbReference type="ARBA" id="ARBA00022989"/>
    </source>
</evidence>
<evidence type="ECO:0000256" key="7">
    <source>
        <dbReference type="ARBA" id="ARBA00023128"/>
    </source>
</evidence>
<keyword evidence="7" id="KW-0496">Mitochondrion</keyword>
<dbReference type="AlphaFoldDB" id="A0A0K8RJG0"/>
<dbReference type="InterPro" id="IPR001708">
    <property type="entry name" value="YidC/ALB3/OXA1/COX18"/>
</dbReference>
<evidence type="ECO:0000256" key="10">
    <source>
        <dbReference type="SAM" id="Phobius"/>
    </source>
</evidence>
<evidence type="ECO:0000256" key="5">
    <source>
        <dbReference type="ARBA" id="ARBA00022946"/>
    </source>
</evidence>
<dbReference type="NCBIfam" id="TIGR03592">
    <property type="entry name" value="yidC_oxa1_cterm"/>
    <property type="match status" value="1"/>
</dbReference>
<dbReference type="GO" id="GO:0032977">
    <property type="term" value="F:membrane insertase activity"/>
    <property type="evidence" value="ECO:0007669"/>
    <property type="project" value="InterPro"/>
</dbReference>
<evidence type="ECO:0000256" key="9">
    <source>
        <dbReference type="RuleBase" id="RU003945"/>
    </source>
</evidence>
<evidence type="ECO:0000256" key="8">
    <source>
        <dbReference type="ARBA" id="ARBA00023136"/>
    </source>
</evidence>
<protein>
    <submittedName>
        <fullName evidence="12">Putative cytochrome oxid</fullName>
    </submittedName>
</protein>
<evidence type="ECO:0000256" key="1">
    <source>
        <dbReference type="ARBA" id="ARBA00004448"/>
    </source>
</evidence>
<dbReference type="PANTHER" id="PTHR12428">
    <property type="entry name" value="OXA1"/>
    <property type="match status" value="1"/>
</dbReference>
<dbReference type="GO" id="GO:0005743">
    <property type="term" value="C:mitochondrial inner membrane"/>
    <property type="evidence" value="ECO:0007669"/>
    <property type="project" value="UniProtKB-SubCell"/>
</dbReference>
<name>A0A0K8RJG0_IXORI</name>
<dbReference type="InterPro" id="IPR028055">
    <property type="entry name" value="YidC/Oxa/ALB_C"/>
</dbReference>
<keyword evidence="5" id="KW-0809">Transit peptide</keyword>
<dbReference type="EMBL" id="GADI01002780">
    <property type="protein sequence ID" value="JAA71028.1"/>
    <property type="molecule type" value="mRNA"/>
</dbReference>
<evidence type="ECO:0000313" key="12">
    <source>
        <dbReference type="EMBL" id="JAA71028.1"/>
    </source>
</evidence>
<evidence type="ECO:0000256" key="3">
    <source>
        <dbReference type="ARBA" id="ARBA00022692"/>
    </source>
</evidence>
<evidence type="ECO:0000259" key="11">
    <source>
        <dbReference type="Pfam" id="PF02096"/>
    </source>
</evidence>
<sequence>MNLSNHLRYGVEITWTTRSNLCKSFRRQFSRPFSAKSSCRVLVVNPRNGKFSHCCSVGPLAVQRRWSSGTDPGTASVQATLVEAVPPVPAAPVPAAPVPEVVDPGALVEHGEGTLQSMGLGGWAPSGMVQHCLDLLHSSTGLPWWATIALGTVVVKLLVFPAILKGQKNSIHMNNHLPQMQVLQAKLSEARSCGNQMEAARYANELVIFMKEKQINPLKNMIVPMVQAPVFISFFFALRGMANLPMESFKTGGMLWFTDLTIPDPYCLLPLITSATLFFTIELGAESGVRADNLQWTRYVFRALPIVIFPFTMNFPAALLCYWATSNMFSLAQVGLLRVGAVREALNMPALVKHKKSDLVLSKKSFMEGVKDSFTNARITRELEERVRADEMQFKRAGMGPVVKTYPYNPTKQAFAKGAQDGRKIND</sequence>
<keyword evidence="8 10" id="KW-0472">Membrane</keyword>
<dbReference type="Pfam" id="PF02096">
    <property type="entry name" value="60KD_IMP"/>
    <property type="match status" value="1"/>
</dbReference>
<keyword evidence="6 10" id="KW-1133">Transmembrane helix</keyword>
<reference evidence="12" key="1">
    <citation type="submission" date="2012-12" db="EMBL/GenBank/DDBJ databases">
        <title>Identification and characterization of a phenylalanine ammonia-lyase gene family in Isatis indigotica Fort.</title>
        <authorList>
            <person name="Liu Q."/>
            <person name="Chen J."/>
            <person name="Zhou X."/>
            <person name="Di P."/>
            <person name="Xiao Y."/>
            <person name="Xuan H."/>
            <person name="Zhang L."/>
            <person name="Chen W."/>
        </authorList>
    </citation>
    <scope>NUCLEOTIDE SEQUENCE</scope>
    <source>
        <tissue evidence="12">Salivary gland</tissue>
    </source>
</reference>
<accession>A0A0K8RJG0</accession>
<feature type="transmembrane region" description="Helical" evidence="10">
    <location>
        <begin position="221"/>
        <end position="242"/>
    </location>
</feature>
<feature type="domain" description="Membrane insertase YidC/Oxa/ALB C-terminal" evidence="11">
    <location>
        <begin position="144"/>
        <end position="334"/>
    </location>
</feature>
<comment type="similarity">
    <text evidence="2 9">Belongs to the OXA1/ALB3/YidC family.</text>
</comment>
<feature type="transmembrane region" description="Helical" evidence="10">
    <location>
        <begin position="262"/>
        <end position="283"/>
    </location>
</feature>
<dbReference type="GO" id="GO:0032979">
    <property type="term" value="P:protein insertion into mitochondrial inner membrane from matrix"/>
    <property type="evidence" value="ECO:0007669"/>
    <property type="project" value="TreeGrafter"/>
</dbReference>